<sequence length="382" mass="42431">MDSNGAAPLPPEEEDSNDAVSLPSEMWDAVMGFLPLHLVYVDFVCLEWRAMRIIHAKKKKKRPRSSAYQEHLLEQPTTDLLLWSVLNGMRCGSGFLGAIVRADRLEMLDAIVGLRPKAIEKLRARDLAYVAKQGRLATLKRLHELGVEPDNEVARCAAVAGHHHILRWMYLDLEPSSRKKQPVSGNVATKADPEVFDALFRRGLLAGNANTIDRATRMGHAECLAAFPNIHPSARAICDAARSGHGQVFALPGFAVWDWFMRETLLAAFSGGSDAVIQAVARRSQLAPSKIAVFAAMEGRWDFVHRYADGASVGRGDARGLACHAANDGRLEELKWACGLMERKMTTRLRRDLTRNARTTEVALWILSQEVEDDSVQSGYYY</sequence>
<evidence type="ECO:0000313" key="1">
    <source>
        <dbReference type="EMBL" id="QPB44457.1"/>
    </source>
</evidence>
<reference evidence="1 2" key="1">
    <citation type="submission" date="2020-09" db="EMBL/GenBank/DDBJ databases">
        <authorList>
            <person name="Zhang R."/>
            <person name="Garcia K."/>
            <person name="Ogata H."/>
        </authorList>
    </citation>
    <scope>NUCLEOTIDE SEQUENCE [LARGE SCALE GENOMIC DNA]</scope>
    <source>
        <strain evidence="2">stheno</strain>
    </source>
</reference>
<evidence type="ECO:0008006" key="3">
    <source>
        <dbReference type="Google" id="ProtNLM"/>
    </source>
</evidence>
<protein>
    <recommendedName>
        <fullName evidence="3">Ankyrin repeat protein</fullName>
    </recommendedName>
</protein>
<dbReference type="EMBL" id="MW018138">
    <property type="protein sequence ID" value="QPB44457.1"/>
    <property type="molecule type" value="Genomic_DNA"/>
</dbReference>
<accession>A0A7S7YG20</accession>
<dbReference type="Proteomes" id="UP001162098">
    <property type="component" value="Segment"/>
</dbReference>
<proteinExistence type="predicted"/>
<dbReference type="KEGG" id="vg:80543653"/>
<keyword evidence="2" id="KW-1185">Reference proteome</keyword>
<evidence type="ECO:0000313" key="2">
    <source>
        <dbReference type="Proteomes" id="UP001162098"/>
    </source>
</evidence>
<name>A0A7S7YG20_9VIRU</name>
<organism evidence="1 2">
    <name type="scientific">Medusavirus stheno T3</name>
    <dbReference type="NCBI Taxonomy" id="3069717"/>
    <lineage>
        <taxon>Viruses</taxon>
        <taxon>Varidnaviria</taxon>
        <taxon>Bamfordvirae</taxon>
        <taxon>Nucleocytoviricota</taxon>
        <taxon>Megaviricetes</taxon>
        <taxon>Mamonoviridae</taxon>
        <taxon>Medusavirus</taxon>
        <taxon>Medusavirus sthenus</taxon>
    </lineage>
</organism>